<feature type="domain" description="Protein kinase" evidence="9">
    <location>
        <begin position="105"/>
        <end position="389"/>
    </location>
</feature>
<evidence type="ECO:0000256" key="5">
    <source>
        <dbReference type="ARBA" id="ARBA00022777"/>
    </source>
</evidence>
<dbReference type="SUPFAM" id="SSF56112">
    <property type="entry name" value="Protein kinase-like (PK-like)"/>
    <property type="match status" value="1"/>
</dbReference>
<dbReference type="GO" id="GO:0008353">
    <property type="term" value="F:RNA polymerase II CTD heptapeptide repeat kinase activity"/>
    <property type="evidence" value="ECO:0007669"/>
    <property type="project" value="TreeGrafter"/>
</dbReference>
<dbReference type="FunFam" id="3.30.200.20:FF:000021">
    <property type="entry name" value="probable serine/threonine-protein kinase At1g54610"/>
    <property type="match status" value="1"/>
</dbReference>
<keyword evidence="11" id="KW-1185">Reference proteome</keyword>
<proteinExistence type="inferred from homology"/>
<evidence type="ECO:0000256" key="2">
    <source>
        <dbReference type="ARBA" id="ARBA00022527"/>
    </source>
</evidence>
<dbReference type="CDD" id="cd07840">
    <property type="entry name" value="STKc_CDK9_like"/>
    <property type="match status" value="1"/>
</dbReference>
<name>A0A067JIA6_JATCU</name>
<feature type="region of interest" description="Disordered" evidence="8">
    <location>
        <begin position="519"/>
        <end position="558"/>
    </location>
</feature>
<keyword evidence="3" id="KW-0808">Transferase</keyword>
<reference evidence="10 11" key="1">
    <citation type="journal article" date="2014" name="PLoS ONE">
        <title>Global Analysis of Gene Expression Profiles in Physic Nut (Jatropha curcas L.) Seedlings Exposed to Salt Stress.</title>
        <authorList>
            <person name="Zhang L."/>
            <person name="Zhang C."/>
            <person name="Wu P."/>
            <person name="Chen Y."/>
            <person name="Li M."/>
            <person name="Jiang H."/>
            <person name="Wu G."/>
        </authorList>
    </citation>
    <scope>NUCLEOTIDE SEQUENCE [LARGE SCALE GENOMIC DNA]</scope>
    <source>
        <strain evidence="11">cv. GZQX0401</strain>
        <tissue evidence="10">Young leaves</tissue>
    </source>
</reference>
<feature type="region of interest" description="Disordered" evidence="8">
    <location>
        <begin position="442"/>
        <end position="499"/>
    </location>
</feature>
<dbReference type="Proteomes" id="UP000027138">
    <property type="component" value="Unassembled WGS sequence"/>
</dbReference>
<accession>A0A067JIA6</accession>
<keyword evidence="6 7" id="KW-0067">ATP-binding</keyword>
<evidence type="ECO:0000256" key="1">
    <source>
        <dbReference type="ARBA" id="ARBA00006485"/>
    </source>
</evidence>
<dbReference type="PANTHER" id="PTHR24056:SF358">
    <property type="entry name" value="PROTEIN KINASE DOMAIN-CONTAINING PROTEIN"/>
    <property type="match status" value="1"/>
</dbReference>
<dbReference type="Pfam" id="PF00069">
    <property type="entry name" value="Pkinase"/>
    <property type="match status" value="1"/>
</dbReference>
<dbReference type="InterPro" id="IPR011009">
    <property type="entry name" value="Kinase-like_dom_sf"/>
</dbReference>
<feature type="binding site" evidence="7">
    <location>
        <position position="134"/>
    </location>
    <ligand>
        <name>ATP</name>
        <dbReference type="ChEBI" id="CHEBI:30616"/>
    </ligand>
</feature>
<dbReference type="PROSITE" id="PS50011">
    <property type="entry name" value="PROTEIN_KINASE_DOM"/>
    <property type="match status" value="1"/>
</dbReference>
<evidence type="ECO:0000313" key="11">
    <source>
        <dbReference type="Proteomes" id="UP000027138"/>
    </source>
</evidence>
<sequence length="578" mass="64154">MGCVIGKTKSGDGRSKDGSPNRGRSSDEPSVIVSRAVNAVRAKKEVTQRQKARHNNDLQSDVLVPERRRPRPESVLVNQQGWPSWLMAVAGDAIGDWIPRRANTFEKLDKIGQGTYSNVYKARDLITGKIVALKKVRFDNLEPESVKFMAREILVLRGLDHPNVLKLEGLVTSRMSCSLYLVFEYMDHDLAGLAARQGVKFTEAQIKCYMKQLLSGLEHCHNRGVLHRDIKGSNLLIDNEGVLKIADFGLATFFDPEHKVPMTSRVVTLWYRPPELLLGATHYGVGVDLWSAGCILAELLAGKPIMPGRTEVEQLHKIFKLCGSPSEEYWKKSKLPNATLFKPQQPYKRCIAETFKDFPPSSMPLIETLLAIDPDNRGTATTALNSAFFTTEPYACEPSSLPKYPPSKELDVKLREEEARRQRGLGGKTNVVDGGRRVRIRDRTGRAVPAPEANAEIPSNLDRLRVMTQANAKSKSEKFPPPHQDAAVGHPIDTSHKGPVSFDAPDTYFNSSVFSSKSSASIKSSGATGGPSRRRKTNKEEPHMAPSRKFIRPFNPSSIGLSMDLLFKGKSEVFGSRR</sequence>
<dbReference type="Gene3D" id="1.10.510.10">
    <property type="entry name" value="Transferase(Phosphotransferase) domain 1"/>
    <property type="match status" value="1"/>
</dbReference>
<gene>
    <name evidence="10" type="ORF">JCGZ_26394</name>
</gene>
<dbReference type="PANTHER" id="PTHR24056">
    <property type="entry name" value="CELL DIVISION PROTEIN KINASE"/>
    <property type="match status" value="1"/>
</dbReference>
<protein>
    <recommendedName>
        <fullName evidence="9">Protein kinase domain-containing protein</fullName>
    </recommendedName>
</protein>
<evidence type="ECO:0000256" key="6">
    <source>
        <dbReference type="ARBA" id="ARBA00022840"/>
    </source>
</evidence>
<evidence type="ECO:0000256" key="3">
    <source>
        <dbReference type="ARBA" id="ARBA00022679"/>
    </source>
</evidence>
<dbReference type="InterPro" id="IPR017441">
    <property type="entry name" value="Protein_kinase_ATP_BS"/>
</dbReference>
<keyword evidence="4 7" id="KW-0547">Nucleotide-binding</keyword>
<dbReference type="SMART" id="SM00220">
    <property type="entry name" value="S_TKc"/>
    <property type="match status" value="1"/>
</dbReference>
<dbReference type="GO" id="GO:0032968">
    <property type="term" value="P:positive regulation of transcription elongation by RNA polymerase II"/>
    <property type="evidence" value="ECO:0007669"/>
    <property type="project" value="TreeGrafter"/>
</dbReference>
<evidence type="ECO:0000256" key="4">
    <source>
        <dbReference type="ARBA" id="ARBA00022741"/>
    </source>
</evidence>
<dbReference type="STRING" id="180498.A0A067JIA6"/>
<comment type="similarity">
    <text evidence="1">Belongs to the protein kinase superfamily. CMGC Ser/Thr protein kinase family. CDC2/CDKX subfamily.</text>
</comment>
<evidence type="ECO:0000313" key="10">
    <source>
        <dbReference type="EMBL" id="KDP22563.1"/>
    </source>
</evidence>
<evidence type="ECO:0000256" key="8">
    <source>
        <dbReference type="SAM" id="MobiDB-lite"/>
    </source>
</evidence>
<evidence type="ECO:0000256" key="7">
    <source>
        <dbReference type="PROSITE-ProRule" id="PRU10141"/>
    </source>
</evidence>
<dbReference type="PROSITE" id="PS00108">
    <property type="entry name" value="PROTEIN_KINASE_ST"/>
    <property type="match status" value="1"/>
</dbReference>
<dbReference type="FunFam" id="1.10.510.10:FF:000043">
    <property type="entry name" value="probable serine/threonine-protein kinase At1g54610"/>
    <property type="match status" value="1"/>
</dbReference>
<dbReference type="InterPro" id="IPR050108">
    <property type="entry name" value="CDK"/>
</dbReference>
<dbReference type="InterPro" id="IPR008271">
    <property type="entry name" value="Ser/Thr_kinase_AS"/>
</dbReference>
<dbReference type="AlphaFoldDB" id="A0A067JIA6"/>
<keyword evidence="2" id="KW-0723">Serine/threonine-protein kinase</keyword>
<feature type="region of interest" description="Disordered" evidence="8">
    <location>
        <begin position="1"/>
        <end position="75"/>
    </location>
</feature>
<dbReference type="InterPro" id="IPR000719">
    <property type="entry name" value="Prot_kinase_dom"/>
</dbReference>
<dbReference type="GO" id="GO:0005524">
    <property type="term" value="F:ATP binding"/>
    <property type="evidence" value="ECO:0007669"/>
    <property type="project" value="UniProtKB-UniRule"/>
</dbReference>
<dbReference type="EMBL" id="KK915447">
    <property type="protein sequence ID" value="KDP22563.1"/>
    <property type="molecule type" value="Genomic_DNA"/>
</dbReference>
<dbReference type="PROSITE" id="PS00107">
    <property type="entry name" value="PROTEIN_KINASE_ATP"/>
    <property type="match status" value="1"/>
</dbReference>
<dbReference type="Gene3D" id="3.30.200.20">
    <property type="entry name" value="Phosphorylase Kinase, domain 1"/>
    <property type="match status" value="1"/>
</dbReference>
<dbReference type="KEGG" id="jcu:105648747"/>
<evidence type="ECO:0000259" key="9">
    <source>
        <dbReference type="PROSITE" id="PS50011"/>
    </source>
</evidence>
<organism evidence="10 11">
    <name type="scientific">Jatropha curcas</name>
    <name type="common">Barbados nut</name>
    <dbReference type="NCBI Taxonomy" id="180498"/>
    <lineage>
        <taxon>Eukaryota</taxon>
        <taxon>Viridiplantae</taxon>
        <taxon>Streptophyta</taxon>
        <taxon>Embryophyta</taxon>
        <taxon>Tracheophyta</taxon>
        <taxon>Spermatophyta</taxon>
        <taxon>Magnoliopsida</taxon>
        <taxon>eudicotyledons</taxon>
        <taxon>Gunneridae</taxon>
        <taxon>Pentapetalae</taxon>
        <taxon>rosids</taxon>
        <taxon>fabids</taxon>
        <taxon>Malpighiales</taxon>
        <taxon>Euphorbiaceae</taxon>
        <taxon>Crotonoideae</taxon>
        <taxon>Jatropheae</taxon>
        <taxon>Jatropha</taxon>
    </lineage>
</organism>
<dbReference type="GO" id="GO:0005634">
    <property type="term" value="C:nucleus"/>
    <property type="evidence" value="ECO:0007669"/>
    <property type="project" value="TreeGrafter"/>
</dbReference>
<feature type="compositionally biased region" description="Basic and acidic residues" evidence="8">
    <location>
        <begin position="9"/>
        <end position="27"/>
    </location>
</feature>
<dbReference type="GO" id="GO:0000307">
    <property type="term" value="C:cyclin-dependent protein kinase holoenzyme complex"/>
    <property type="evidence" value="ECO:0007669"/>
    <property type="project" value="TreeGrafter"/>
</dbReference>
<keyword evidence="5" id="KW-0418">Kinase</keyword>
<dbReference type="OrthoDB" id="28397at2759"/>